<dbReference type="GO" id="GO:0005829">
    <property type="term" value="C:cytosol"/>
    <property type="evidence" value="ECO:0007669"/>
    <property type="project" value="TreeGrafter"/>
</dbReference>
<dbReference type="GO" id="GO:0005978">
    <property type="term" value="P:glycogen biosynthetic process"/>
    <property type="evidence" value="ECO:0007669"/>
    <property type="project" value="UniProtKB-UniRule"/>
</dbReference>
<dbReference type="AlphaFoldDB" id="A0AAE3EJK6"/>
<dbReference type="Pfam" id="PF08323">
    <property type="entry name" value="Glyco_transf_5"/>
    <property type="match status" value="1"/>
</dbReference>
<dbReference type="EC" id="2.4.1.21" evidence="8"/>
<comment type="pathway">
    <text evidence="3 8">Glycan biosynthesis; glycogen biosynthesis.</text>
</comment>
<evidence type="ECO:0000256" key="7">
    <source>
        <dbReference type="ARBA" id="ARBA00023056"/>
    </source>
</evidence>
<dbReference type="InterPro" id="IPR001296">
    <property type="entry name" value="Glyco_trans_1"/>
</dbReference>
<evidence type="ECO:0000256" key="3">
    <source>
        <dbReference type="ARBA" id="ARBA00004964"/>
    </source>
</evidence>
<feature type="binding site" evidence="8">
    <location>
        <position position="15"/>
    </location>
    <ligand>
        <name>ADP-alpha-D-glucose</name>
        <dbReference type="ChEBI" id="CHEBI:57498"/>
    </ligand>
</feature>
<evidence type="ECO:0000256" key="1">
    <source>
        <dbReference type="ARBA" id="ARBA00001478"/>
    </source>
</evidence>
<dbReference type="CDD" id="cd03791">
    <property type="entry name" value="GT5_Glycogen_synthase_DULL1-like"/>
    <property type="match status" value="1"/>
</dbReference>
<dbReference type="InterPro" id="IPR013534">
    <property type="entry name" value="Starch_synth_cat_dom"/>
</dbReference>
<evidence type="ECO:0000256" key="5">
    <source>
        <dbReference type="ARBA" id="ARBA00022676"/>
    </source>
</evidence>
<dbReference type="EMBL" id="JAINWA010000003">
    <property type="protein sequence ID" value="MCD1654638.1"/>
    <property type="molecule type" value="Genomic_DNA"/>
</dbReference>
<evidence type="ECO:0000256" key="6">
    <source>
        <dbReference type="ARBA" id="ARBA00022679"/>
    </source>
</evidence>
<dbReference type="Gene3D" id="3.40.50.2000">
    <property type="entry name" value="Glycogen Phosphorylase B"/>
    <property type="match status" value="2"/>
</dbReference>
<evidence type="ECO:0000256" key="2">
    <source>
        <dbReference type="ARBA" id="ARBA00002764"/>
    </source>
</evidence>
<feature type="domain" description="Starch synthase catalytic" evidence="10">
    <location>
        <begin position="2"/>
        <end position="240"/>
    </location>
</feature>
<keyword evidence="12" id="KW-1185">Reference proteome</keyword>
<feature type="domain" description="Glycosyl transferase family 1" evidence="9">
    <location>
        <begin position="293"/>
        <end position="439"/>
    </location>
</feature>
<evidence type="ECO:0000256" key="8">
    <source>
        <dbReference type="HAMAP-Rule" id="MF_00484"/>
    </source>
</evidence>
<evidence type="ECO:0000313" key="12">
    <source>
        <dbReference type="Proteomes" id="UP001198163"/>
    </source>
</evidence>
<dbReference type="PANTHER" id="PTHR45825">
    <property type="entry name" value="GRANULE-BOUND STARCH SYNTHASE 1, CHLOROPLASTIC/AMYLOPLASTIC"/>
    <property type="match status" value="1"/>
</dbReference>
<organism evidence="11 12">
    <name type="scientific">Teretinema zuelzerae</name>
    <dbReference type="NCBI Taxonomy" id="156"/>
    <lineage>
        <taxon>Bacteria</taxon>
        <taxon>Pseudomonadati</taxon>
        <taxon>Spirochaetota</taxon>
        <taxon>Spirochaetia</taxon>
        <taxon>Spirochaetales</taxon>
        <taxon>Treponemataceae</taxon>
        <taxon>Teretinema</taxon>
    </lineage>
</organism>
<sequence>MKILMVTSEAVPFAKTGGLADAVSALSIALSKQGHDVRIVMPRYYKIDRSKLEHIPGPMGVHPGYQEIWTGVYQGALPDSTVPVYFIDHEQSFGRDGVYGVPGETDFNDNPQRFSLLGHAAFQLCRKIQWYPDVIHAHDWAAALAPILLKFNERKGEFAKTASVFTIHNIGYQGVYGKHLFPYTGLSWDNFYAAGFEDWDRMNFLKAALVSSDKLTTVSPTYAKEIQRPEYGFRMDGILRYRSTDLVGILNGVDTDIWNPGKDQLIPVQYTAKTLDKKKANKEALQKKMGLPVDPDVPIIGIITRLADQKGVSELFGPAYGSVWRMCSDIKLQMAVLGAGEAWCEAELKSLSANLPNFKAYVGYDESLSHLIEAGSDFFLMPSRYEPCGLNQMYSLLYGTLPIVRNTGGLADTVQNYNEQTGEGTGFILENLTPQSIYDTVGWAAYAWFNKKEHILAMQKRAMASEFGWDTSAKRYEDVYKSALSRLS</sequence>
<gene>
    <name evidence="8 11" type="primary">glgA</name>
    <name evidence="11" type="ORF">K7J14_07960</name>
</gene>
<dbReference type="Proteomes" id="UP001198163">
    <property type="component" value="Unassembled WGS sequence"/>
</dbReference>
<dbReference type="InterPro" id="IPR011835">
    <property type="entry name" value="GS/SS"/>
</dbReference>
<dbReference type="HAMAP" id="MF_00484">
    <property type="entry name" value="Glycogen_synth"/>
    <property type="match status" value="1"/>
</dbReference>
<keyword evidence="6 8" id="KW-0808">Transferase</keyword>
<comment type="catalytic activity">
    <reaction evidence="1 8">
        <text>[(1-&gt;4)-alpha-D-glucosyl](n) + ADP-alpha-D-glucose = [(1-&gt;4)-alpha-D-glucosyl](n+1) + ADP + H(+)</text>
        <dbReference type="Rhea" id="RHEA:18189"/>
        <dbReference type="Rhea" id="RHEA-COMP:9584"/>
        <dbReference type="Rhea" id="RHEA-COMP:9587"/>
        <dbReference type="ChEBI" id="CHEBI:15378"/>
        <dbReference type="ChEBI" id="CHEBI:15444"/>
        <dbReference type="ChEBI" id="CHEBI:57498"/>
        <dbReference type="ChEBI" id="CHEBI:456216"/>
        <dbReference type="EC" id="2.4.1.21"/>
    </reaction>
</comment>
<dbReference type="RefSeq" id="WP_230755072.1">
    <property type="nucleotide sequence ID" value="NZ_JAINWA010000003.1"/>
</dbReference>
<evidence type="ECO:0000313" key="11">
    <source>
        <dbReference type="EMBL" id="MCD1654638.1"/>
    </source>
</evidence>
<comment type="similarity">
    <text evidence="4 8">Belongs to the glycosyltransferase 1 family. Bacterial/plant glycogen synthase subfamily.</text>
</comment>
<dbReference type="NCBIfam" id="NF001899">
    <property type="entry name" value="PRK00654.1-2"/>
    <property type="match status" value="1"/>
</dbReference>
<keyword evidence="7 8" id="KW-0320">Glycogen biosynthesis</keyword>
<reference evidence="11" key="1">
    <citation type="submission" date="2021-08" db="EMBL/GenBank/DDBJ databases">
        <title>Comparative analyses of Brucepasteria parasyntrophica and Teretinema zuelzerae.</title>
        <authorList>
            <person name="Song Y."/>
            <person name="Brune A."/>
        </authorList>
    </citation>
    <scope>NUCLEOTIDE SEQUENCE</scope>
    <source>
        <strain evidence="11">DSM 1903</strain>
    </source>
</reference>
<dbReference type="PANTHER" id="PTHR45825:SF11">
    <property type="entry name" value="ALPHA AMYLASE DOMAIN-CONTAINING PROTEIN"/>
    <property type="match status" value="1"/>
</dbReference>
<evidence type="ECO:0000256" key="4">
    <source>
        <dbReference type="ARBA" id="ARBA00010281"/>
    </source>
</evidence>
<dbReference type="SUPFAM" id="SSF53756">
    <property type="entry name" value="UDP-Glycosyltransferase/glycogen phosphorylase"/>
    <property type="match status" value="1"/>
</dbReference>
<name>A0AAE3EJK6_9SPIR</name>
<dbReference type="NCBIfam" id="TIGR02095">
    <property type="entry name" value="glgA"/>
    <property type="match status" value="1"/>
</dbReference>
<keyword evidence="5 8" id="KW-0328">Glycosyltransferase</keyword>
<dbReference type="Pfam" id="PF00534">
    <property type="entry name" value="Glycos_transf_1"/>
    <property type="match status" value="1"/>
</dbReference>
<dbReference type="GO" id="GO:0004373">
    <property type="term" value="F:alpha-1,4-glucan glucosyltransferase (UDP-glucose donor) activity"/>
    <property type="evidence" value="ECO:0007669"/>
    <property type="project" value="InterPro"/>
</dbReference>
<comment type="function">
    <text evidence="2 8">Synthesizes alpha-1,4-glucan chains using ADP-glucose.</text>
</comment>
<protein>
    <recommendedName>
        <fullName evidence="8">Glycogen synthase</fullName>
        <ecNumber evidence="8">2.4.1.21</ecNumber>
    </recommendedName>
    <alternativeName>
        <fullName evidence="8">Starch [bacterial glycogen] synthase</fullName>
    </alternativeName>
</protein>
<comment type="caution">
    <text evidence="11">The sequence shown here is derived from an EMBL/GenBank/DDBJ whole genome shotgun (WGS) entry which is preliminary data.</text>
</comment>
<evidence type="ECO:0000259" key="9">
    <source>
        <dbReference type="Pfam" id="PF00534"/>
    </source>
</evidence>
<dbReference type="GO" id="GO:0009011">
    <property type="term" value="F:alpha-1,4-glucan glucosyltransferase (ADP-glucose donor) activity"/>
    <property type="evidence" value="ECO:0007669"/>
    <property type="project" value="UniProtKB-UniRule"/>
</dbReference>
<evidence type="ECO:0000259" key="10">
    <source>
        <dbReference type="Pfam" id="PF08323"/>
    </source>
</evidence>
<accession>A0AAE3EJK6</accession>
<proteinExistence type="inferred from homology"/>